<organism evidence="4 5">
    <name type="scientific">Paenibacillus chartarius</name>
    <dbReference type="NCBI Taxonomy" id="747481"/>
    <lineage>
        <taxon>Bacteria</taxon>
        <taxon>Bacillati</taxon>
        <taxon>Bacillota</taxon>
        <taxon>Bacilli</taxon>
        <taxon>Bacillales</taxon>
        <taxon>Paenibacillaceae</taxon>
        <taxon>Paenibacillus</taxon>
    </lineage>
</organism>
<evidence type="ECO:0000313" key="4">
    <source>
        <dbReference type="EMBL" id="MFC0212889.1"/>
    </source>
</evidence>
<keyword evidence="5" id="KW-1185">Reference proteome</keyword>
<dbReference type="EMBL" id="JBHLWN010000039">
    <property type="protein sequence ID" value="MFC0212889.1"/>
    <property type="molecule type" value="Genomic_DNA"/>
</dbReference>
<gene>
    <name evidence="4" type="ORF">ACFFK0_10490</name>
</gene>
<feature type="domain" description="SLH" evidence="3">
    <location>
        <begin position="2204"/>
        <end position="2263"/>
    </location>
</feature>
<evidence type="ECO:0000259" key="3">
    <source>
        <dbReference type="PROSITE" id="PS51272"/>
    </source>
</evidence>
<dbReference type="SMART" id="SM00112">
    <property type="entry name" value="CA"/>
    <property type="match status" value="1"/>
</dbReference>
<protein>
    <submittedName>
        <fullName evidence="4">Cadherin-like beta sandwich domain-containing protein</fullName>
    </submittedName>
</protein>
<feature type="domain" description="Cadherin" evidence="2">
    <location>
        <begin position="438"/>
        <end position="534"/>
    </location>
</feature>
<dbReference type="InterPro" id="IPR001119">
    <property type="entry name" value="SLH_dom"/>
</dbReference>
<dbReference type="InterPro" id="IPR025883">
    <property type="entry name" value="Cadherin-like_domain"/>
</dbReference>
<name>A0ABV6DJS4_9BACL</name>
<dbReference type="Gene3D" id="2.60.40.60">
    <property type="entry name" value="Cadherins"/>
    <property type="match status" value="1"/>
</dbReference>
<feature type="compositionally biased region" description="Low complexity" evidence="1">
    <location>
        <begin position="1955"/>
        <end position="1970"/>
    </location>
</feature>
<feature type="domain" description="SLH" evidence="3">
    <location>
        <begin position="2331"/>
        <end position="2393"/>
    </location>
</feature>
<dbReference type="Pfam" id="PF12733">
    <property type="entry name" value="Cadherin-like"/>
    <property type="match status" value="3"/>
</dbReference>
<dbReference type="InterPro" id="IPR051465">
    <property type="entry name" value="Cell_Envelope_Struct_Comp"/>
</dbReference>
<accession>A0ABV6DJS4</accession>
<dbReference type="InterPro" id="IPR015919">
    <property type="entry name" value="Cadherin-like_sf"/>
</dbReference>
<dbReference type="Proteomes" id="UP001589776">
    <property type="component" value="Unassembled WGS sequence"/>
</dbReference>
<dbReference type="InterPro" id="IPR002126">
    <property type="entry name" value="Cadherin-like_dom"/>
</dbReference>
<dbReference type="CDD" id="cd11304">
    <property type="entry name" value="Cadherin_repeat"/>
    <property type="match status" value="1"/>
</dbReference>
<proteinExistence type="predicted"/>
<reference evidence="4 5" key="1">
    <citation type="submission" date="2024-09" db="EMBL/GenBank/DDBJ databases">
        <authorList>
            <person name="Sun Q."/>
            <person name="Mori K."/>
        </authorList>
    </citation>
    <scope>NUCLEOTIDE SEQUENCE [LARGE SCALE GENOMIC DNA]</scope>
    <source>
        <strain evidence="4 5">CCM 7759</strain>
    </source>
</reference>
<comment type="caution">
    <text evidence="4">The sequence shown here is derived from an EMBL/GenBank/DDBJ whole genome shotgun (WGS) entry which is preliminary data.</text>
</comment>
<sequence length="2393" mass="252717">MVKSCFTKIQRGMCLLLVCILVLFSSGIGQWAPIAQAATASWSNGNSGGLTGALNGVAYGNGKWLIFSAFGDYSTSDNGTTFSKAATPLSSKGCQAVAAEYTEGQWVVVCANGVILTSPAGADNWTQRASGVSARLNSIAIKNDGNDATYVAVGETNGVIISSLDGHNWTNYSRSDAAGFYGVTYGEGKFIAVGDSTDYTPVLYSSTDGVQWNRIMSTAPQQALNSIAYGNGKFVAVGFSGYIYTSDDGVTWQNRSSNISKDLWSVTYGAGKFYAAGANETIISSQDGITWEKENGLASGGQTLSSIKVIEGRGIAVGSSGAVKTATPSLPAGSNASLSNLQVTPGSLTFNSATRNYTTSVPYGTTSVTVTPTLQEATATMTVKGAATPSGQQVPVMLDVDGSTEITIVVIAQDGTTSSTYTITVNEAAPPANSAPTQINLSNTSVAENMAAGTVVGTLTAVDPDSDETAVFELISGDTDAFEISGNQLITKRQFNYETKASYSAGIRVKDKANNTLDRTFTILVANVNEAPTGSININSSAAATQLPDVTLYLTASDPENQPLHMQFSSDNVTWSSWEPYTTSKSWILATGDGTKTVYMKLRDSDFLESAVYSDNIMLDTTAPNGSLSINYDAVTTSSRNVTLDIAGSDVNGPVEMRFSNETGAWSAWEPVTSSKAWTLTSGDGTKTVTMELRDALGNVNALSKSISLDTTLPIVTGVTSGQVTNQELTITFNEGTAILNGYPFSNGSNVGAEGDYTLIVTDLAGNTSTVVFTVDKTPPTAEIAINNGAAETLTESVNLTLSNMQGGAAFMRFSSNGVDWSTWEPFAASKAWTLESGADGMRTVYAELRDAAGNINPFSDTITLDTTAPAGTIAINEGAAYANSASVSLNIEGTDASGAVQMRFSNDAGTWSSWENVIPFKTWVLSASDGSKTVHMELRDGAGNTQTYTDTIVLDTQKPVAIGVTNGQLTNQDLIISFNEGTATVDGQSFQSGDKVTAEGSHTLIITDEAGNETTIVFTIDKTNPSAAFSIQNGDGFTRSTNVNLTVTNPQGAADMAFSNDNSAWSAWEAVKAGKAWTLETGDGTKTVYMKLRDEAGNTADYSGTIILDSELPTGSIGINSGAAKTGSTDVTLYLTGSDANGQVDMRLMNDGGSWTDWVPFSSTKSWTLRDGEGVREVTVEMRDRAGNTASFNDTIEVDQTKPIVTGVSDGQLSNADFTITFNEGTATLNGDSFQSGEQVIAEGSYELTVIDEVNNTTTIRFSIDKTKPAGGFTINGGASHTGANAVTLEITASDNNGAVQMRFSNNGADWSEWEEPTLAQSWNLAGGEGIKTVYMEIRDPAGNTEAITRDIILDMTKPVVSGVTDGQLSSSDLTISFNEGVATLNGQPFTAGTTVGEDGSFTLEVTDAAGNKTSVTFTVDKKEPTSEVAIESGASFTTSFSVNLSITDVNSGEEMRLANEDMAWSQWEPVASPRAWNLNAGDGVKSVYMEVRDRAGNIHSSSDTIVVDTIKPTGSMIINGGAGFTNQQEVTLGLTAHDLNGPVQVRFSNGDSVWSAWESAASTKSWTLENSDGAKSVTMEVRDAAGNMESFTDTIEFDAKLPIITGVTDGQISKNDITITFNEGTAELNGQPFVNGTVVSTEGIYNLTVTDASNNQVTVRFSIDKTAPTAVLSINDGAAAANTNAVRLKLLNVSGSGFMRLSNDGITWRDDWQPISTVIDWTLEAGYGLKTVHLQLRDEAGNISDSSASILLNNILPALNNLSLDIASLSPAFDSAVTSYSTTVANNVYSVSVTVAVYDEHSIVSVNGITASNNVPVPINLNVGANVIPVVVTSQNNGQLLYTITVNRQPSSNADLKDLTIANAVLSPGFAPNVLSYQTYVGSRDNSTTVIASVYDANSTLTVNGQAVSNKAAVPVKLNYGMNAIEIIVKAADGITTKKYTIHVQRMIESDSNESSDTSTTATTEGAAQQSDPSIQGFAVFVNGLKQEQIAGASIVQKGDATTVLAVIDALKLKNHLAELSENPTVVIPVASKVDEISAVLTGDAVKALEDRRGILRIETPEAAYEIPANLIAIGKVSAQFGSGTPLSGITVHVSIAAGTAEKTNLFEQAGRRQGFALTGESFDFSITAAQSGKSVRIEKFDSYVQREISIPEGVDPTKITTAVVLNADGSVHHVPTAVTVREGKYVAAINSLTNSTYSLIWNQKSFADVQEHWAKEAVEDMASRLIVTGMNANEFQPDASITRAEFAALLVRGLGLSEDSRTDKFKDVASDDWYMGAVQKAVEYRLIEGYEDGTFGPQKTITREEALVLISRAMNIVQRKPTVSLASLSKFEDHSAISSWAAQDIAKTVDSGLVQGTGPKLEPKKHITRAETAALIQRLLSNFHLITERK</sequence>
<dbReference type="SUPFAM" id="SSF110296">
    <property type="entry name" value="Oligoxyloglucan reducing end-specific cellobiohydrolase"/>
    <property type="match status" value="1"/>
</dbReference>
<dbReference type="PANTHER" id="PTHR43308">
    <property type="entry name" value="OUTER MEMBRANE PROTEIN ALPHA-RELATED"/>
    <property type="match status" value="1"/>
</dbReference>
<evidence type="ECO:0000313" key="5">
    <source>
        <dbReference type="Proteomes" id="UP001589776"/>
    </source>
</evidence>
<dbReference type="SUPFAM" id="SSF49313">
    <property type="entry name" value="Cadherin-like"/>
    <property type="match status" value="1"/>
</dbReference>
<dbReference type="PROSITE" id="PS51272">
    <property type="entry name" value="SLH"/>
    <property type="match status" value="3"/>
</dbReference>
<dbReference type="PROSITE" id="PS50268">
    <property type="entry name" value="CADHERIN_2"/>
    <property type="match status" value="1"/>
</dbReference>
<dbReference type="PANTHER" id="PTHR43308:SF5">
    <property type="entry name" value="S-LAYER PROTEIN _ PEPTIDOGLYCAN ENDO-BETA-N-ACETYLGLUCOSAMINIDASE"/>
    <property type="match status" value="1"/>
</dbReference>
<dbReference type="Pfam" id="PF00395">
    <property type="entry name" value="SLH"/>
    <property type="match status" value="3"/>
</dbReference>
<feature type="domain" description="SLH" evidence="3">
    <location>
        <begin position="2264"/>
        <end position="2327"/>
    </location>
</feature>
<feature type="region of interest" description="Disordered" evidence="1">
    <location>
        <begin position="1951"/>
        <end position="1973"/>
    </location>
</feature>
<evidence type="ECO:0000256" key="1">
    <source>
        <dbReference type="SAM" id="MobiDB-lite"/>
    </source>
</evidence>
<dbReference type="RefSeq" id="WP_377470122.1">
    <property type="nucleotide sequence ID" value="NZ_JBHLWN010000039.1"/>
</dbReference>
<dbReference type="Pfam" id="PF00028">
    <property type="entry name" value="Cadherin"/>
    <property type="match status" value="1"/>
</dbReference>
<evidence type="ECO:0000259" key="2">
    <source>
        <dbReference type="PROSITE" id="PS50268"/>
    </source>
</evidence>